<dbReference type="Gene3D" id="3.40.50.150">
    <property type="entry name" value="Vaccinia Virus protein VP39"/>
    <property type="match status" value="1"/>
</dbReference>
<evidence type="ECO:0000313" key="4">
    <source>
        <dbReference type="Proteomes" id="UP000694845"/>
    </source>
</evidence>
<evidence type="ECO:0000256" key="2">
    <source>
        <dbReference type="ARBA" id="ARBA00022679"/>
    </source>
</evidence>
<dbReference type="KEGG" id="aplc:110973357"/>
<keyword evidence="4" id="KW-1185">Reference proteome</keyword>
<evidence type="ECO:0000256" key="1">
    <source>
        <dbReference type="ARBA" id="ARBA00022603"/>
    </source>
</evidence>
<dbReference type="Proteomes" id="UP000694845">
    <property type="component" value="Unplaced"/>
</dbReference>
<dbReference type="OrthoDB" id="66144at2759"/>
<dbReference type="Pfam" id="PF13649">
    <property type="entry name" value="Methyltransf_25"/>
    <property type="match status" value="1"/>
</dbReference>
<protein>
    <submittedName>
        <fullName evidence="5">Uncharacterized protein LOC110973357 isoform X1</fullName>
    </submittedName>
</protein>
<dbReference type="CDD" id="cd02440">
    <property type="entry name" value="AdoMet_MTases"/>
    <property type="match status" value="1"/>
</dbReference>
<sequence length="265" mass="29711">MNFSASDDYHGESRIVQHSVFMQHIDKVTFQPGDEVLDVGCGSGEETKTIATKVRSVTGVDSSEAMIATAQNSNSASNIRYVVWDARTVGDNPEWRDRFDKVVSFFVIHWIPSAEQPKALEGIVACLKTGGEGLILIDTDVDNHHLLRQSYAHVKNHPKWGVFVKDYVSPVNLWSRPIPDTVELLKTYGCTSVHCEIARQDISMSELQFKLAAKTLLGYLSLIPSEDQETFLEDLYRWALSDFADEARPGHVLHADQSVVIHVRK</sequence>
<dbReference type="GO" id="GO:0032259">
    <property type="term" value="P:methylation"/>
    <property type="evidence" value="ECO:0007669"/>
    <property type="project" value="UniProtKB-KW"/>
</dbReference>
<dbReference type="GO" id="GO:0008168">
    <property type="term" value="F:methyltransferase activity"/>
    <property type="evidence" value="ECO:0007669"/>
    <property type="project" value="UniProtKB-KW"/>
</dbReference>
<dbReference type="InterPro" id="IPR029063">
    <property type="entry name" value="SAM-dependent_MTases_sf"/>
</dbReference>
<dbReference type="RefSeq" id="XP_022079789.1">
    <property type="nucleotide sequence ID" value="XM_022224097.1"/>
</dbReference>
<organism evidence="4 5">
    <name type="scientific">Acanthaster planci</name>
    <name type="common">Crown-of-thorns starfish</name>
    <dbReference type="NCBI Taxonomy" id="133434"/>
    <lineage>
        <taxon>Eukaryota</taxon>
        <taxon>Metazoa</taxon>
        <taxon>Echinodermata</taxon>
        <taxon>Eleutherozoa</taxon>
        <taxon>Asterozoa</taxon>
        <taxon>Asteroidea</taxon>
        <taxon>Valvatacea</taxon>
        <taxon>Valvatida</taxon>
        <taxon>Acanthasteridae</taxon>
        <taxon>Acanthaster</taxon>
    </lineage>
</organism>
<dbReference type="PANTHER" id="PTHR43861">
    <property type="entry name" value="TRANS-ACONITATE 2-METHYLTRANSFERASE-RELATED"/>
    <property type="match status" value="1"/>
</dbReference>
<dbReference type="SUPFAM" id="SSF53335">
    <property type="entry name" value="S-adenosyl-L-methionine-dependent methyltransferases"/>
    <property type="match status" value="1"/>
</dbReference>
<accession>A0A8B7XG79</accession>
<dbReference type="InterPro" id="IPR041698">
    <property type="entry name" value="Methyltransf_25"/>
</dbReference>
<keyword evidence="1" id="KW-0489">Methyltransferase</keyword>
<gene>
    <name evidence="5" type="primary">LOC110973357</name>
</gene>
<dbReference type="AlphaFoldDB" id="A0A8B7XG79"/>
<feature type="domain" description="Methyltransferase" evidence="3">
    <location>
        <begin position="36"/>
        <end position="131"/>
    </location>
</feature>
<dbReference type="PANTHER" id="PTHR43861:SF1">
    <property type="entry name" value="TRANS-ACONITATE 2-METHYLTRANSFERASE"/>
    <property type="match status" value="1"/>
</dbReference>
<evidence type="ECO:0000313" key="5">
    <source>
        <dbReference type="RefSeq" id="XP_022079789.1"/>
    </source>
</evidence>
<keyword evidence="2" id="KW-0808">Transferase</keyword>
<name>A0A8B7XG79_ACAPL</name>
<dbReference type="OMA" id="IVKSHYM"/>
<reference evidence="5" key="1">
    <citation type="submission" date="2025-08" db="UniProtKB">
        <authorList>
            <consortium name="RefSeq"/>
        </authorList>
    </citation>
    <scope>IDENTIFICATION</scope>
</reference>
<evidence type="ECO:0000259" key="3">
    <source>
        <dbReference type="Pfam" id="PF13649"/>
    </source>
</evidence>
<dbReference type="GeneID" id="110973357"/>
<proteinExistence type="predicted"/>